<evidence type="ECO:0000256" key="3">
    <source>
        <dbReference type="ARBA" id="ARBA00022833"/>
    </source>
</evidence>
<evidence type="ECO:0000256" key="6">
    <source>
        <dbReference type="ARBA" id="ARBA00034320"/>
    </source>
</evidence>
<evidence type="ECO:0000256" key="2">
    <source>
        <dbReference type="ARBA" id="ARBA00022801"/>
    </source>
</evidence>
<proteinExistence type="inferred from homology"/>
<dbReference type="PANTHER" id="PTHR13748:SF31">
    <property type="entry name" value="ZINC-REGULATED GTPASE METALLOPROTEIN ACTIVATOR 1A-RELATED"/>
    <property type="match status" value="1"/>
</dbReference>
<evidence type="ECO:0000313" key="10">
    <source>
        <dbReference type="Proteomes" id="UP001286313"/>
    </source>
</evidence>
<dbReference type="InterPro" id="IPR036627">
    <property type="entry name" value="CobW-likC_sf"/>
</dbReference>
<protein>
    <recommendedName>
        <fullName evidence="8">CobW C-terminal domain-containing protein</fullName>
    </recommendedName>
</protein>
<evidence type="ECO:0000313" key="9">
    <source>
        <dbReference type="EMBL" id="KAK3856918.1"/>
    </source>
</evidence>
<accession>A0AAE1EM82</accession>
<dbReference type="Pfam" id="PF02492">
    <property type="entry name" value="cobW"/>
    <property type="match status" value="1"/>
</dbReference>
<evidence type="ECO:0000256" key="5">
    <source>
        <dbReference type="ARBA" id="ARBA00023186"/>
    </source>
</evidence>
<dbReference type="GO" id="GO:0016787">
    <property type="term" value="F:hydrolase activity"/>
    <property type="evidence" value="ECO:0007669"/>
    <property type="project" value="UniProtKB-KW"/>
</dbReference>
<dbReference type="GO" id="GO:0005525">
    <property type="term" value="F:GTP binding"/>
    <property type="evidence" value="ECO:0007669"/>
    <property type="project" value="UniProtKB-KW"/>
</dbReference>
<sequence length="418" mass="46712">MNVVIKKGCKLWNRRGEIALGQRFVRGKKSKRHCPITVLGMPDDDNIAMVVGEVPEQDDDDEAPLLVDAPELPRVPVTILSGYLGAGKTTLLNYILTQQHNKKVAVILNEFGEGSSIEKSLNVGHAGELYEEWLELRNGCLCCSVKDNGVKAIENLMKKRGKFDYILLETTGLADPGPIASLFWVDKQLESEVYLDGIITVLDSKYAQKNITEKRPDGQVNEAVRQVALADLLILNKTDLVDEAQLQFTTQLVRDINSSAPIINTQRCRVDLDKLLDLHAYDQFDSQGYETILEGRFEQGSPHLDQRVRTVTVEVWGSVTQKGLDTLAEVLLWERSLVTPSGEHPLIYRMKGLVSVVGEERRVMLQAVKELYEAEPVDAWPPSSPRSCKFIIIGENLDEGTIRQFLCSLITETSITLP</sequence>
<comment type="catalytic activity">
    <reaction evidence="7">
        <text>GTP + H2O = GDP + phosphate + H(+)</text>
        <dbReference type="Rhea" id="RHEA:19669"/>
        <dbReference type="ChEBI" id="CHEBI:15377"/>
        <dbReference type="ChEBI" id="CHEBI:15378"/>
        <dbReference type="ChEBI" id="CHEBI:37565"/>
        <dbReference type="ChEBI" id="CHEBI:43474"/>
        <dbReference type="ChEBI" id="CHEBI:58189"/>
    </reaction>
    <physiologicalReaction direction="left-to-right" evidence="7">
        <dbReference type="Rhea" id="RHEA:19670"/>
    </physiologicalReaction>
</comment>
<dbReference type="Proteomes" id="UP001286313">
    <property type="component" value="Unassembled WGS sequence"/>
</dbReference>
<evidence type="ECO:0000256" key="1">
    <source>
        <dbReference type="ARBA" id="ARBA00022741"/>
    </source>
</evidence>
<keyword evidence="2" id="KW-0378">Hydrolase</keyword>
<keyword evidence="3" id="KW-0862">Zinc</keyword>
<dbReference type="InterPro" id="IPR027417">
    <property type="entry name" value="P-loop_NTPase"/>
</dbReference>
<gene>
    <name evidence="9" type="ORF">Pcinc_036799</name>
</gene>
<keyword evidence="10" id="KW-1185">Reference proteome</keyword>
<feature type="domain" description="CobW C-terminal" evidence="8">
    <location>
        <begin position="308"/>
        <end position="410"/>
    </location>
</feature>
<name>A0AAE1EM82_PETCI</name>
<keyword evidence="4" id="KW-0342">GTP-binding</keyword>
<dbReference type="InterPro" id="IPR051316">
    <property type="entry name" value="Zinc-reg_GTPase_activator"/>
</dbReference>
<dbReference type="InterPro" id="IPR011629">
    <property type="entry name" value="CobW-like_C"/>
</dbReference>
<keyword evidence="5" id="KW-0143">Chaperone</keyword>
<dbReference type="Gene3D" id="3.30.1220.10">
    <property type="entry name" value="CobW-like, C-terminal domain"/>
    <property type="match status" value="1"/>
</dbReference>
<dbReference type="EMBL" id="JAWQEG010005751">
    <property type="protein sequence ID" value="KAK3856918.1"/>
    <property type="molecule type" value="Genomic_DNA"/>
</dbReference>
<reference evidence="9" key="1">
    <citation type="submission" date="2023-10" db="EMBL/GenBank/DDBJ databases">
        <title>Genome assemblies of two species of porcelain crab, Petrolisthes cinctipes and Petrolisthes manimaculis (Anomura: Porcellanidae).</title>
        <authorList>
            <person name="Angst P."/>
        </authorList>
    </citation>
    <scope>NUCLEOTIDE SEQUENCE</scope>
    <source>
        <strain evidence="9">PB745_01</strain>
        <tissue evidence="9">Gill</tissue>
    </source>
</reference>
<keyword evidence="1" id="KW-0547">Nucleotide-binding</keyword>
<comment type="caution">
    <text evidence="9">The sequence shown here is derived from an EMBL/GenBank/DDBJ whole genome shotgun (WGS) entry which is preliminary data.</text>
</comment>
<dbReference type="SMART" id="SM00833">
    <property type="entry name" value="CobW_C"/>
    <property type="match status" value="1"/>
</dbReference>
<evidence type="ECO:0000259" key="8">
    <source>
        <dbReference type="SMART" id="SM00833"/>
    </source>
</evidence>
<dbReference type="CDD" id="cd03112">
    <property type="entry name" value="CobW-like"/>
    <property type="match status" value="1"/>
</dbReference>
<dbReference type="Pfam" id="PF07683">
    <property type="entry name" value="CobW_C"/>
    <property type="match status" value="1"/>
</dbReference>
<dbReference type="AlphaFoldDB" id="A0AAE1EM82"/>
<evidence type="ECO:0000256" key="4">
    <source>
        <dbReference type="ARBA" id="ARBA00023134"/>
    </source>
</evidence>
<dbReference type="Gene3D" id="3.40.50.300">
    <property type="entry name" value="P-loop containing nucleotide triphosphate hydrolases"/>
    <property type="match status" value="1"/>
</dbReference>
<evidence type="ECO:0000256" key="7">
    <source>
        <dbReference type="ARBA" id="ARBA00049117"/>
    </source>
</evidence>
<organism evidence="9 10">
    <name type="scientific">Petrolisthes cinctipes</name>
    <name type="common">Flat porcelain crab</name>
    <dbReference type="NCBI Taxonomy" id="88211"/>
    <lineage>
        <taxon>Eukaryota</taxon>
        <taxon>Metazoa</taxon>
        <taxon>Ecdysozoa</taxon>
        <taxon>Arthropoda</taxon>
        <taxon>Crustacea</taxon>
        <taxon>Multicrustacea</taxon>
        <taxon>Malacostraca</taxon>
        <taxon>Eumalacostraca</taxon>
        <taxon>Eucarida</taxon>
        <taxon>Decapoda</taxon>
        <taxon>Pleocyemata</taxon>
        <taxon>Anomura</taxon>
        <taxon>Galatheoidea</taxon>
        <taxon>Porcellanidae</taxon>
        <taxon>Petrolisthes</taxon>
    </lineage>
</organism>
<dbReference type="SUPFAM" id="SSF52540">
    <property type="entry name" value="P-loop containing nucleoside triphosphate hydrolases"/>
    <property type="match status" value="1"/>
</dbReference>
<dbReference type="SUPFAM" id="SSF90002">
    <property type="entry name" value="Hypothetical protein YjiA, C-terminal domain"/>
    <property type="match status" value="1"/>
</dbReference>
<comment type="similarity">
    <text evidence="6">Belongs to the SIMIBI class G3E GTPase family. ZNG1 subfamily.</text>
</comment>
<dbReference type="PANTHER" id="PTHR13748">
    <property type="entry name" value="COBW-RELATED"/>
    <property type="match status" value="1"/>
</dbReference>
<dbReference type="InterPro" id="IPR003495">
    <property type="entry name" value="CobW/HypB/UreG_nucleotide-bd"/>
</dbReference>
<dbReference type="GO" id="GO:0005737">
    <property type="term" value="C:cytoplasm"/>
    <property type="evidence" value="ECO:0007669"/>
    <property type="project" value="TreeGrafter"/>
</dbReference>